<proteinExistence type="predicted"/>
<dbReference type="InterPro" id="IPR050275">
    <property type="entry name" value="PGM_Phosphatase"/>
</dbReference>
<dbReference type="InterPro" id="IPR001345">
    <property type="entry name" value="PG/BPGM_mutase_AS"/>
</dbReference>
<feature type="region of interest" description="Disordered" evidence="3">
    <location>
        <begin position="299"/>
        <end position="325"/>
    </location>
</feature>
<name>A0A1X1Z2K9_9MYCO</name>
<feature type="signal peptide" evidence="4">
    <location>
        <begin position="1"/>
        <end position="28"/>
    </location>
</feature>
<comment type="caution">
    <text evidence="5">The sequence shown here is derived from an EMBL/GenBank/DDBJ whole genome shotgun (WGS) entry which is preliminary data.</text>
</comment>
<evidence type="ECO:0000313" key="6">
    <source>
        <dbReference type="Proteomes" id="UP000193781"/>
    </source>
</evidence>
<dbReference type="EMBL" id="LQPH01000151">
    <property type="protein sequence ID" value="ORW17575.1"/>
    <property type="molecule type" value="Genomic_DNA"/>
</dbReference>
<dbReference type="GO" id="GO:0005737">
    <property type="term" value="C:cytoplasm"/>
    <property type="evidence" value="ECO:0007669"/>
    <property type="project" value="TreeGrafter"/>
</dbReference>
<reference evidence="5 6" key="1">
    <citation type="submission" date="2016-01" db="EMBL/GenBank/DDBJ databases">
        <title>The new phylogeny of the genus Mycobacterium.</title>
        <authorList>
            <person name="Tarcisio F."/>
            <person name="Conor M."/>
            <person name="Antonella G."/>
            <person name="Elisabetta G."/>
            <person name="Giulia F.S."/>
            <person name="Sara T."/>
            <person name="Anna F."/>
            <person name="Clotilde B."/>
            <person name="Roberto B."/>
            <person name="Veronica D.S."/>
            <person name="Fabio R."/>
            <person name="Monica P."/>
            <person name="Olivier J."/>
            <person name="Enrico T."/>
            <person name="Nicola S."/>
        </authorList>
    </citation>
    <scope>NUCLEOTIDE SEQUENCE [LARGE SCALE GENOMIC DNA]</scope>
    <source>
        <strain evidence="5 6">DSM 44803</strain>
    </source>
</reference>
<dbReference type="SUPFAM" id="SSF53254">
    <property type="entry name" value="Phosphoglycerate mutase-like"/>
    <property type="match status" value="1"/>
</dbReference>
<gene>
    <name evidence="5" type="ORF">AWC17_12165</name>
</gene>
<dbReference type="OrthoDB" id="9793115at2"/>
<keyword evidence="4" id="KW-0732">Signal</keyword>
<evidence type="ECO:0000256" key="3">
    <source>
        <dbReference type="SAM" id="MobiDB-lite"/>
    </source>
</evidence>
<evidence type="ECO:0008006" key="7">
    <source>
        <dbReference type="Google" id="ProtNLM"/>
    </source>
</evidence>
<evidence type="ECO:0000313" key="5">
    <source>
        <dbReference type="EMBL" id="ORW17575.1"/>
    </source>
</evidence>
<dbReference type="GO" id="GO:0016791">
    <property type="term" value="F:phosphatase activity"/>
    <property type="evidence" value="ECO:0007669"/>
    <property type="project" value="TreeGrafter"/>
</dbReference>
<dbReference type="RefSeq" id="WP_046186772.1">
    <property type="nucleotide sequence ID" value="NZ_JACKSS010000078.1"/>
</dbReference>
<organism evidence="5 6">
    <name type="scientific">Mycobacterium nebraskense</name>
    <dbReference type="NCBI Taxonomy" id="244292"/>
    <lineage>
        <taxon>Bacteria</taxon>
        <taxon>Bacillati</taxon>
        <taxon>Actinomycetota</taxon>
        <taxon>Actinomycetes</taxon>
        <taxon>Mycobacteriales</taxon>
        <taxon>Mycobacteriaceae</taxon>
        <taxon>Mycobacterium</taxon>
    </lineage>
</organism>
<dbReference type="Gene3D" id="3.40.50.1240">
    <property type="entry name" value="Phosphoglycerate mutase-like"/>
    <property type="match status" value="1"/>
</dbReference>
<dbReference type="Proteomes" id="UP000193781">
    <property type="component" value="Unassembled WGS sequence"/>
</dbReference>
<protein>
    <recommendedName>
        <fullName evidence="7">Histidine phosphatase family protein</fullName>
    </recommendedName>
</protein>
<evidence type="ECO:0000256" key="4">
    <source>
        <dbReference type="SAM" id="SignalP"/>
    </source>
</evidence>
<evidence type="ECO:0000256" key="2">
    <source>
        <dbReference type="PIRSR" id="PIRSR613078-2"/>
    </source>
</evidence>
<feature type="active site" description="Tele-phosphohistidine intermediate" evidence="1">
    <location>
        <position position="39"/>
    </location>
</feature>
<feature type="binding site" evidence="2">
    <location>
        <begin position="38"/>
        <end position="45"/>
    </location>
    <ligand>
        <name>substrate</name>
    </ligand>
</feature>
<feature type="active site" description="Proton donor/acceptor" evidence="1">
    <location>
        <position position="114"/>
    </location>
</feature>
<dbReference type="PANTHER" id="PTHR48100">
    <property type="entry name" value="BROAD-SPECIFICITY PHOSPHATASE YOR283W-RELATED"/>
    <property type="match status" value="1"/>
</dbReference>
<evidence type="ECO:0000256" key="1">
    <source>
        <dbReference type="PIRSR" id="PIRSR613078-1"/>
    </source>
</evidence>
<accession>A0A1X1Z2K9</accession>
<dbReference type="InterPro" id="IPR029033">
    <property type="entry name" value="His_PPase_superfam"/>
</dbReference>
<dbReference type="CDD" id="cd07067">
    <property type="entry name" value="HP_PGM_like"/>
    <property type="match status" value="1"/>
</dbReference>
<dbReference type="PROSITE" id="PS00175">
    <property type="entry name" value="PG_MUTASE"/>
    <property type="match status" value="1"/>
</dbReference>
<sequence length="325" mass="33440">MLTKQLRRVGAVALSTVLLCIGSATASADESIVIDLVRHGQSEANAARLIDTSVPGTALTVLGQEQAQNVAKVLAAQGPFAAIFTSQLIRAQQTAAPMAVTVGMNVQVSPGLNEIDAGAFNGLPQVSLAGLAYLLGPVAWLLGLRIVPMLAPGSTDANGFEFDKRFNGALQTMYGNAVTNASRFGDSLQTMYGKALANPVRAADGKITEVAISSEFAIGVGTMMSVKNPDPLLLLFDPLPNAGIVVIQGNPHDGWTLVSWNGKPVWPGWAAGRTGRNPKGLCLMLDAPTGSGVCAAKPPATASAPPVGAWTEMPPSGRLPAPPSG</sequence>
<dbReference type="STRING" id="244292.ABW17_12740"/>
<feature type="chain" id="PRO_5010890117" description="Histidine phosphatase family protein" evidence="4">
    <location>
        <begin position="29"/>
        <end position="325"/>
    </location>
</feature>
<dbReference type="PANTHER" id="PTHR48100:SF58">
    <property type="entry name" value="PE-PGRS FAMILY PROTEIN PE_PGRS11"/>
    <property type="match status" value="1"/>
</dbReference>
<feature type="binding site" evidence="2">
    <location>
        <position position="90"/>
    </location>
    <ligand>
        <name>substrate</name>
    </ligand>
</feature>
<dbReference type="Pfam" id="PF00300">
    <property type="entry name" value="His_Phos_1"/>
    <property type="match status" value="1"/>
</dbReference>
<dbReference type="AlphaFoldDB" id="A0A1X1Z2K9"/>
<dbReference type="InterPro" id="IPR013078">
    <property type="entry name" value="His_Pase_superF_clade-1"/>
</dbReference>
<keyword evidence="6" id="KW-1185">Reference proteome</keyword>
<dbReference type="SMART" id="SM00855">
    <property type="entry name" value="PGAM"/>
    <property type="match status" value="1"/>
</dbReference>